<evidence type="ECO:0000256" key="4">
    <source>
        <dbReference type="ARBA" id="ARBA00023136"/>
    </source>
</evidence>
<accession>A0A3M8SMG3</accession>
<dbReference type="InterPro" id="IPR010432">
    <property type="entry name" value="RDD"/>
</dbReference>
<keyword evidence="4 6" id="KW-0472">Membrane</keyword>
<dbReference type="Proteomes" id="UP000275401">
    <property type="component" value="Unassembled WGS sequence"/>
</dbReference>
<keyword evidence="9" id="KW-1185">Reference proteome</keyword>
<name>A0A3M8SMG3_9ACTN</name>
<proteinExistence type="predicted"/>
<evidence type="ECO:0000256" key="5">
    <source>
        <dbReference type="SAM" id="MobiDB-lite"/>
    </source>
</evidence>
<keyword evidence="3 6" id="KW-1133">Transmembrane helix</keyword>
<evidence type="ECO:0000256" key="3">
    <source>
        <dbReference type="ARBA" id="ARBA00022989"/>
    </source>
</evidence>
<feature type="compositionally biased region" description="Pro residues" evidence="5">
    <location>
        <begin position="31"/>
        <end position="46"/>
    </location>
</feature>
<evidence type="ECO:0000256" key="1">
    <source>
        <dbReference type="ARBA" id="ARBA00004141"/>
    </source>
</evidence>
<keyword evidence="2 6" id="KW-0812">Transmembrane</keyword>
<evidence type="ECO:0000313" key="8">
    <source>
        <dbReference type="EMBL" id="RNF82511.1"/>
    </source>
</evidence>
<sequence>MSDPRGQHQPVPHSPPPQPGNPYAQPYGQPYAPPSPQPQPPQPVRVPEPAGDERRMFAAAVDCVLALGGGFPLGMDVLPKFTPGVDPLLLAVACVFGLSIVNQVLGAWIFRASLGKWMLRMRVVRETDAGRPGFWRLLHRWLLGMTWLPMQPVRYLVCADGDPYEDHCKIRYVRVKDLRRLRHLG</sequence>
<feature type="region of interest" description="Disordered" evidence="5">
    <location>
        <begin position="1"/>
        <end position="49"/>
    </location>
</feature>
<dbReference type="GO" id="GO:0016020">
    <property type="term" value="C:membrane"/>
    <property type="evidence" value="ECO:0007669"/>
    <property type="project" value="UniProtKB-SubCell"/>
</dbReference>
<organism evidence="8 9">
    <name type="scientific">Streptomyces botrytidirepellens</name>
    <dbReference type="NCBI Taxonomy" id="2486417"/>
    <lineage>
        <taxon>Bacteria</taxon>
        <taxon>Bacillati</taxon>
        <taxon>Actinomycetota</taxon>
        <taxon>Actinomycetes</taxon>
        <taxon>Kitasatosporales</taxon>
        <taxon>Streptomycetaceae</taxon>
        <taxon>Streptomyces</taxon>
    </lineage>
</organism>
<feature type="domain" description="RDD" evidence="7">
    <location>
        <begin position="53"/>
        <end position="147"/>
    </location>
</feature>
<feature type="compositionally biased region" description="Low complexity" evidence="5">
    <location>
        <begin position="21"/>
        <end position="30"/>
    </location>
</feature>
<dbReference type="Pfam" id="PF06271">
    <property type="entry name" value="RDD"/>
    <property type="match status" value="1"/>
</dbReference>
<gene>
    <name evidence="8" type="ORF">EEJ42_45235</name>
</gene>
<dbReference type="AlphaFoldDB" id="A0A3M8SMG3"/>
<evidence type="ECO:0000313" key="9">
    <source>
        <dbReference type="Proteomes" id="UP000275401"/>
    </source>
</evidence>
<feature type="transmembrane region" description="Helical" evidence="6">
    <location>
        <begin position="56"/>
        <end position="75"/>
    </location>
</feature>
<protein>
    <recommendedName>
        <fullName evidence="7">RDD domain-containing protein</fullName>
    </recommendedName>
</protein>
<dbReference type="EMBL" id="RIBZ01000854">
    <property type="protein sequence ID" value="RNF82511.1"/>
    <property type="molecule type" value="Genomic_DNA"/>
</dbReference>
<evidence type="ECO:0000256" key="6">
    <source>
        <dbReference type="SAM" id="Phobius"/>
    </source>
</evidence>
<evidence type="ECO:0000256" key="2">
    <source>
        <dbReference type="ARBA" id="ARBA00022692"/>
    </source>
</evidence>
<reference evidence="8 9" key="1">
    <citation type="submission" date="2018-11" db="EMBL/GenBank/DDBJ databases">
        <title>The Potential of Streptomyces as Biocontrol Agents against the Tomato grey mould, Botrytis cinerea (Gray mold) Frontiers in Microbiology.</title>
        <authorList>
            <person name="Li D."/>
        </authorList>
    </citation>
    <scope>NUCLEOTIDE SEQUENCE [LARGE SCALE GENOMIC DNA]</scope>
    <source>
        <strain evidence="8 9">NEAU-LD23</strain>
    </source>
</reference>
<dbReference type="RefSeq" id="WP_123107958.1">
    <property type="nucleotide sequence ID" value="NZ_RIBZ01000854.1"/>
</dbReference>
<evidence type="ECO:0000259" key="7">
    <source>
        <dbReference type="Pfam" id="PF06271"/>
    </source>
</evidence>
<feature type="transmembrane region" description="Helical" evidence="6">
    <location>
        <begin position="87"/>
        <end position="110"/>
    </location>
</feature>
<comment type="subcellular location">
    <subcellularLocation>
        <location evidence="1">Membrane</location>
        <topology evidence="1">Multi-pass membrane protein</topology>
    </subcellularLocation>
</comment>
<comment type="caution">
    <text evidence="8">The sequence shown here is derived from an EMBL/GenBank/DDBJ whole genome shotgun (WGS) entry which is preliminary data.</text>
</comment>